<feature type="domain" description="PpiC" evidence="4">
    <location>
        <begin position="172"/>
        <end position="273"/>
    </location>
</feature>
<dbReference type="InterPro" id="IPR027304">
    <property type="entry name" value="Trigger_fact/SurA_dom_sf"/>
</dbReference>
<keyword evidence="2" id="KW-0697">Rotamase</keyword>
<dbReference type="AlphaFoldDB" id="A0A2W7PU20"/>
<evidence type="ECO:0000313" key="6">
    <source>
        <dbReference type="Proteomes" id="UP000249239"/>
    </source>
</evidence>
<evidence type="ECO:0000259" key="4">
    <source>
        <dbReference type="PROSITE" id="PS50198"/>
    </source>
</evidence>
<dbReference type="InterPro" id="IPR046357">
    <property type="entry name" value="PPIase_dom_sf"/>
</dbReference>
<dbReference type="SUPFAM" id="SSF54534">
    <property type="entry name" value="FKBP-like"/>
    <property type="match status" value="2"/>
</dbReference>
<dbReference type="RefSeq" id="WP_111446600.1">
    <property type="nucleotide sequence ID" value="NZ_QKZK01000028.1"/>
</dbReference>
<evidence type="ECO:0000313" key="5">
    <source>
        <dbReference type="EMBL" id="PZX12969.1"/>
    </source>
</evidence>
<evidence type="ECO:0000256" key="1">
    <source>
        <dbReference type="ARBA" id="ARBA00022729"/>
    </source>
</evidence>
<name>A0A2W7PU20_9BACT</name>
<dbReference type="Pfam" id="PF00639">
    <property type="entry name" value="Rotamase"/>
    <property type="match status" value="2"/>
</dbReference>
<dbReference type="PROSITE" id="PS50198">
    <property type="entry name" value="PPIC_PPIASE_2"/>
    <property type="match status" value="2"/>
</dbReference>
<dbReference type="SUPFAM" id="SSF109998">
    <property type="entry name" value="Triger factor/SurA peptide-binding domain-like"/>
    <property type="match status" value="1"/>
</dbReference>
<evidence type="ECO:0000256" key="2">
    <source>
        <dbReference type="PROSITE-ProRule" id="PRU00278"/>
    </source>
</evidence>
<gene>
    <name evidence="5" type="ORF">LX69_02773</name>
</gene>
<feature type="domain" description="PpiC" evidence="4">
    <location>
        <begin position="276"/>
        <end position="375"/>
    </location>
</feature>
<keyword evidence="6" id="KW-1185">Reference proteome</keyword>
<accession>A0A2W7PU20</accession>
<dbReference type="InterPro" id="IPR023058">
    <property type="entry name" value="PPIase_PpiC_CS"/>
</dbReference>
<sequence length="451" mass="52378">MKLKYIMLPLFGMFFGMNALMAQGNVIDEVIAIVGDKAILRSDIEHQYQQSLMEGVNFSGDAKCKILEEQLIQKLMLNQAVLDSIEVGENEVVNEVDRRMNYFIQQIGDQKKLEEYFNKSMIQIKREQMEMVRNQMLTQRMQGDITKNIKVIPAEIRLFYRDANKDSLPMVGTQYEVQQISVYPEVEQKEIDRVKDQLRDFQKQINEGRDFATLAVLYSEDPGSATRGGDLGWATRSTFVPEFATVAFNLQDKNKVSKIVETEYGFHIIQLLDRKGERINVRHILIKPKISSVARDNARLRLDSIGVLVKEKGMPFHEAALRFSMDKDTRANGGLMVNEYNNSSKFEITHLERMPELARELQKMKEGDVTAPVLTKDKNGKEVYQMYLLKKKTDPHRANLQDDYQVIQNALLARKREQTMKNWIREKQRSTYVSLDKAWMNCEFEYEGWGK</sequence>
<organism evidence="5 6">
    <name type="scientific">Breznakibacter xylanolyticus</name>
    <dbReference type="NCBI Taxonomy" id="990"/>
    <lineage>
        <taxon>Bacteria</taxon>
        <taxon>Pseudomonadati</taxon>
        <taxon>Bacteroidota</taxon>
        <taxon>Bacteroidia</taxon>
        <taxon>Marinilabiliales</taxon>
        <taxon>Marinilabiliaceae</taxon>
        <taxon>Breznakibacter</taxon>
    </lineage>
</organism>
<dbReference type="Proteomes" id="UP000249239">
    <property type="component" value="Unassembled WGS sequence"/>
</dbReference>
<feature type="signal peptide" evidence="3">
    <location>
        <begin position="1"/>
        <end position="22"/>
    </location>
</feature>
<comment type="caution">
    <text evidence="5">The sequence shown here is derived from an EMBL/GenBank/DDBJ whole genome shotgun (WGS) entry which is preliminary data.</text>
</comment>
<dbReference type="Gene3D" id="3.10.50.40">
    <property type="match status" value="2"/>
</dbReference>
<proteinExistence type="predicted"/>
<dbReference type="PANTHER" id="PTHR47637">
    <property type="entry name" value="CHAPERONE SURA"/>
    <property type="match status" value="1"/>
</dbReference>
<feature type="chain" id="PRO_5015860795" evidence="3">
    <location>
        <begin position="23"/>
        <end position="451"/>
    </location>
</feature>
<reference evidence="5 6" key="1">
    <citation type="submission" date="2018-06" db="EMBL/GenBank/DDBJ databases">
        <title>Genomic Encyclopedia of Archaeal and Bacterial Type Strains, Phase II (KMG-II): from individual species to whole genera.</title>
        <authorList>
            <person name="Goeker M."/>
        </authorList>
    </citation>
    <scope>NUCLEOTIDE SEQUENCE [LARGE SCALE GENOMIC DNA]</scope>
    <source>
        <strain evidence="5 6">DSM 6779</strain>
    </source>
</reference>
<dbReference type="GO" id="GO:0003755">
    <property type="term" value="F:peptidyl-prolyl cis-trans isomerase activity"/>
    <property type="evidence" value="ECO:0007669"/>
    <property type="project" value="UniProtKB-KW"/>
</dbReference>
<keyword evidence="2" id="KW-0413">Isomerase</keyword>
<dbReference type="PROSITE" id="PS01096">
    <property type="entry name" value="PPIC_PPIASE_1"/>
    <property type="match status" value="1"/>
</dbReference>
<dbReference type="InterPro" id="IPR000297">
    <property type="entry name" value="PPIase_PpiC"/>
</dbReference>
<keyword evidence="1 3" id="KW-0732">Signal</keyword>
<dbReference type="Gene3D" id="1.10.4030.10">
    <property type="entry name" value="Porin chaperone SurA, peptide-binding domain"/>
    <property type="match status" value="1"/>
</dbReference>
<evidence type="ECO:0000256" key="3">
    <source>
        <dbReference type="SAM" id="SignalP"/>
    </source>
</evidence>
<dbReference type="InterPro" id="IPR050280">
    <property type="entry name" value="OMP_Chaperone_SurA"/>
</dbReference>
<protein>
    <submittedName>
        <fullName evidence="5">Periplasmic chaperone for outer membrane proteins SurA</fullName>
    </submittedName>
</protein>
<dbReference type="PANTHER" id="PTHR47637:SF1">
    <property type="entry name" value="CHAPERONE SURA"/>
    <property type="match status" value="1"/>
</dbReference>
<dbReference type="EMBL" id="QKZK01000028">
    <property type="protein sequence ID" value="PZX12969.1"/>
    <property type="molecule type" value="Genomic_DNA"/>
</dbReference>
<dbReference type="OrthoDB" id="14196at2"/>